<feature type="domain" description="Ubiquitin-like" evidence="1">
    <location>
        <begin position="1"/>
        <end position="51"/>
    </location>
</feature>
<dbReference type="PRINTS" id="PR00348">
    <property type="entry name" value="UBIQUITIN"/>
</dbReference>
<dbReference type="SUPFAM" id="SSF54236">
    <property type="entry name" value="Ubiquitin-like"/>
    <property type="match status" value="2"/>
</dbReference>
<dbReference type="Pfam" id="PF00240">
    <property type="entry name" value="ubiquitin"/>
    <property type="match status" value="2"/>
</dbReference>
<feature type="domain" description="Ubiquitin-like" evidence="1">
    <location>
        <begin position="64"/>
        <end position="138"/>
    </location>
</feature>
<dbReference type="InterPro" id="IPR050158">
    <property type="entry name" value="Ubiquitin_ubiquitin-like"/>
</dbReference>
<keyword evidence="3" id="KW-1185">Reference proteome</keyword>
<evidence type="ECO:0000313" key="3">
    <source>
        <dbReference type="Proteomes" id="UP001187415"/>
    </source>
</evidence>
<reference evidence="2" key="1">
    <citation type="submission" date="2023-07" db="EMBL/GenBank/DDBJ databases">
        <title>Chromosome-level Genome Assembly of Striped Snakehead (Channa striata).</title>
        <authorList>
            <person name="Liu H."/>
        </authorList>
    </citation>
    <scope>NUCLEOTIDE SEQUENCE</scope>
    <source>
        <strain evidence="2">Gz</strain>
        <tissue evidence="2">Muscle</tissue>
    </source>
</reference>
<organism evidence="2 3">
    <name type="scientific">Channa striata</name>
    <name type="common">Snakehead murrel</name>
    <name type="synonym">Ophicephalus striatus</name>
    <dbReference type="NCBI Taxonomy" id="64152"/>
    <lineage>
        <taxon>Eukaryota</taxon>
        <taxon>Metazoa</taxon>
        <taxon>Chordata</taxon>
        <taxon>Craniata</taxon>
        <taxon>Vertebrata</taxon>
        <taxon>Euteleostomi</taxon>
        <taxon>Actinopterygii</taxon>
        <taxon>Neopterygii</taxon>
        <taxon>Teleostei</taxon>
        <taxon>Neoteleostei</taxon>
        <taxon>Acanthomorphata</taxon>
        <taxon>Anabantaria</taxon>
        <taxon>Anabantiformes</taxon>
        <taxon>Channoidei</taxon>
        <taxon>Channidae</taxon>
        <taxon>Channa</taxon>
    </lineage>
</organism>
<evidence type="ECO:0000259" key="1">
    <source>
        <dbReference type="PROSITE" id="PS50053"/>
    </source>
</evidence>
<comment type="caution">
    <text evidence="2">The sequence shown here is derived from an EMBL/GenBank/DDBJ whole genome shotgun (WGS) entry which is preliminary data.</text>
</comment>
<dbReference type="AlphaFoldDB" id="A0AA88MFJ6"/>
<dbReference type="SMART" id="SM00213">
    <property type="entry name" value="UBQ"/>
    <property type="match status" value="2"/>
</dbReference>
<gene>
    <name evidence="2" type="ORF">Q5P01_014498</name>
</gene>
<dbReference type="Proteomes" id="UP001187415">
    <property type="component" value="Unassembled WGS sequence"/>
</dbReference>
<sequence length="138" mass="15531">MDITITMLDGTAHTLVVDPDKTVGDLKKLIHVKFGVAPNTQRLMFVNGQTVTLSEDTRKIHPSFQVFVRNDKGKTNTYDTSPDETVHKFKSRVEHREGVAVSQQRLVFQGREMMDGTLSDYGVKEHSTIDLCLRLRGG</sequence>
<protein>
    <recommendedName>
        <fullName evidence="1">Ubiquitin-like domain-containing protein</fullName>
    </recommendedName>
</protein>
<dbReference type="InterPro" id="IPR000626">
    <property type="entry name" value="Ubiquitin-like_dom"/>
</dbReference>
<dbReference type="PANTHER" id="PTHR10666">
    <property type="entry name" value="UBIQUITIN"/>
    <property type="match status" value="1"/>
</dbReference>
<dbReference type="InterPro" id="IPR029071">
    <property type="entry name" value="Ubiquitin-like_domsf"/>
</dbReference>
<dbReference type="PROSITE" id="PS50053">
    <property type="entry name" value="UBIQUITIN_2"/>
    <property type="match status" value="2"/>
</dbReference>
<dbReference type="Gene3D" id="3.10.20.90">
    <property type="entry name" value="Phosphatidylinositol 3-kinase Catalytic Subunit, Chain A, domain 1"/>
    <property type="match status" value="2"/>
</dbReference>
<dbReference type="EMBL" id="JAUPFM010000011">
    <property type="protein sequence ID" value="KAK2837286.1"/>
    <property type="molecule type" value="Genomic_DNA"/>
</dbReference>
<name>A0AA88MFJ6_CHASR</name>
<accession>A0AA88MFJ6</accession>
<dbReference type="InterPro" id="IPR019956">
    <property type="entry name" value="Ubiquitin_dom"/>
</dbReference>
<proteinExistence type="predicted"/>
<evidence type="ECO:0000313" key="2">
    <source>
        <dbReference type="EMBL" id="KAK2837286.1"/>
    </source>
</evidence>